<feature type="domain" description="FAD-binding PCMH-type" evidence="4">
    <location>
        <begin position="208"/>
        <end position="382"/>
    </location>
</feature>
<dbReference type="PROSITE" id="PS51387">
    <property type="entry name" value="FAD_PCMH"/>
    <property type="match status" value="1"/>
</dbReference>
<keyword evidence="3" id="KW-0472">Membrane</keyword>
<accession>A0A8J3I630</accession>
<dbReference type="EMBL" id="BNJF01000002">
    <property type="protein sequence ID" value="GHO46563.1"/>
    <property type="molecule type" value="Genomic_DNA"/>
</dbReference>
<sequence length="651" mass="73874">MSLRSLFPRIHGLASFTKQTIFSPPVCILLAIGSVVLGMVWFFLDFFAGMAVIDIYSWLPLIVALAVIDLLISEKWITAVIAFPLVIITLACLYYVLFWLGTLVWLPTPAIGTSGMILLMLINGSVLWVTYEVQLVRSHKQQDVQRRRRFFRMLPQTALALAAGGLFIKTYFWDDPSRQWWLSDLLPSNGAGLKLTLAPPISHHLQDASHLTSSIVNELRSPRAVAEVIQAVRDARLSGRKISLSGIRHSMGGQALGSGTLHLDMTHMDAVRYNNSDQTITVGPGATWKQIQMTLSPHGRAVRVMQDSNIFSVGGSLSVNTHGKDPRYGSLIESVNYVKLVMADGREIRCDRTQQSNLFAAVIGGYGILGIITEVNLRTTQNNGYVFSLIPTQTDSVIEKLEELGKDPANRLIEAHLSVDREHFLTEGLIYNYSESKSLPQPADDLQGENSIWLRKVVFQASRASNMGKILRWELEKRLTPLVDPKTVSRNTAMAVPVRFLQNPDPQTTDILQEYFIPTEQTRDFLENYKRLLHKHNINLLNVTIRKVTQDTNALVSYAQTNMYGFVVYYKVSRRSKEIQTLQAFTSELIEYLISIKARYYLCYGSYYSQSQLISMYPEIHTLFTRKSQYDPQELFTNEWYEKYHEAFPIR</sequence>
<dbReference type="InterPro" id="IPR016164">
    <property type="entry name" value="FAD-linked_Oxase-like_C"/>
</dbReference>
<keyword evidence="6" id="KW-1185">Reference proteome</keyword>
<comment type="caution">
    <text evidence="5">The sequence shown here is derived from an EMBL/GenBank/DDBJ whole genome shotgun (WGS) entry which is preliminary data.</text>
</comment>
<dbReference type="InterPro" id="IPR006094">
    <property type="entry name" value="Oxid_FAD_bind_N"/>
</dbReference>
<dbReference type="InterPro" id="IPR036318">
    <property type="entry name" value="FAD-bd_PCMH-like_sf"/>
</dbReference>
<dbReference type="InterPro" id="IPR010031">
    <property type="entry name" value="FAD_lactone_oxidase-like"/>
</dbReference>
<evidence type="ECO:0000259" key="4">
    <source>
        <dbReference type="PROSITE" id="PS51387"/>
    </source>
</evidence>
<dbReference type="SUPFAM" id="SSF56176">
    <property type="entry name" value="FAD-binding/transporter-associated domain-like"/>
    <property type="match status" value="1"/>
</dbReference>
<keyword evidence="3" id="KW-1133">Transmembrane helix</keyword>
<feature type="transmembrane region" description="Helical" evidence="3">
    <location>
        <begin position="110"/>
        <end position="129"/>
    </location>
</feature>
<protein>
    <recommendedName>
        <fullName evidence="4">FAD-binding PCMH-type domain-containing protein</fullName>
    </recommendedName>
</protein>
<organism evidence="5 6">
    <name type="scientific">Ktedonospora formicarum</name>
    <dbReference type="NCBI Taxonomy" id="2778364"/>
    <lineage>
        <taxon>Bacteria</taxon>
        <taxon>Bacillati</taxon>
        <taxon>Chloroflexota</taxon>
        <taxon>Ktedonobacteria</taxon>
        <taxon>Ktedonobacterales</taxon>
        <taxon>Ktedonobacteraceae</taxon>
        <taxon>Ktedonospora</taxon>
    </lineage>
</organism>
<keyword evidence="3" id="KW-0812">Transmembrane</keyword>
<name>A0A8J3I630_9CHLR</name>
<evidence type="ECO:0000313" key="6">
    <source>
        <dbReference type="Proteomes" id="UP000612362"/>
    </source>
</evidence>
<dbReference type="SUPFAM" id="SSF55103">
    <property type="entry name" value="FAD-linked oxidases, C-terminal domain"/>
    <property type="match status" value="1"/>
</dbReference>
<reference evidence="5" key="1">
    <citation type="submission" date="2020-10" db="EMBL/GenBank/DDBJ databases">
        <title>Taxonomic study of unclassified bacteria belonging to the class Ktedonobacteria.</title>
        <authorList>
            <person name="Yabe S."/>
            <person name="Wang C.M."/>
            <person name="Zheng Y."/>
            <person name="Sakai Y."/>
            <person name="Cavaletti L."/>
            <person name="Monciardini P."/>
            <person name="Donadio S."/>
        </authorList>
    </citation>
    <scope>NUCLEOTIDE SEQUENCE</scope>
    <source>
        <strain evidence="5">SOSP1-1</strain>
    </source>
</reference>
<dbReference type="InterPro" id="IPR016169">
    <property type="entry name" value="FAD-bd_PCMH_sub2"/>
</dbReference>
<dbReference type="AlphaFoldDB" id="A0A8J3I630"/>
<feature type="transmembrane region" description="Helical" evidence="3">
    <location>
        <begin position="55"/>
        <end position="72"/>
    </location>
</feature>
<feature type="transmembrane region" description="Helical" evidence="3">
    <location>
        <begin position="21"/>
        <end position="43"/>
    </location>
</feature>
<keyword evidence="2" id="KW-0274">FAD</keyword>
<keyword evidence="1" id="KW-0285">Flavoprotein</keyword>
<dbReference type="Pfam" id="PF01565">
    <property type="entry name" value="FAD_binding_4"/>
    <property type="match status" value="1"/>
</dbReference>
<dbReference type="Gene3D" id="3.30.465.10">
    <property type="match status" value="1"/>
</dbReference>
<dbReference type="GO" id="GO:0071949">
    <property type="term" value="F:FAD binding"/>
    <property type="evidence" value="ECO:0007669"/>
    <property type="project" value="InterPro"/>
</dbReference>
<evidence type="ECO:0000256" key="1">
    <source>
        <dbReference type="ARBA" id="ARBA00022630"/>
    </source>
</evidence>
<dbReference type="PANTHER" id="PTHR43762:SF1">
    <property type="entry name" value="D-ARABINONO-1,4-LACTONE OXIDASE"/>
    <property type="match status" value="1"/>
</dbReference>
<feature type="transmembrane region" description="Helical" evidence="3">
    <location>
        <begin position="150"/>
        <end position="173"/>
    </location>
</feature>
<dbReference type="PANTHER" id="PTHR43762">
    <property type="entry name" value="L-GULONOLACTONE OXIDASE"/>
    <property type="match status" value="1"/>
</dbReference>
<evidence type="ECO:0000256" key="3">
    <source>
        <dbReference type="SAM" id="Phobius"/>
    </source>
</evidence>
<dbReference type="InterPro" id="IPR016166">
    <property type="entry name" value="FAD-bd_PCMH"/>
</dbReference>
<evidence type="ECO:0000313" key="5">
    <source>
        <dbReference type="EMBL" id="GHO46563.1"/>
    </source>
</evidence>
<evidence type="ECO:0000256" key="2">
    <source>
        <dbReference type="ARBA" id="ARBA00022827"/>
    </source>
</evidence>
<feature type="transmembrane region" description="Helical" evidence="3">
    <location>
        <begin position="79"/>
        <end position="98"/>
    </location>
</feature>
<gene>
    <name evidence="5" type="ORF">KSX_47260</name>
</gene>
<dbReference type="RefSeq" id="WP_220195933.1">
    <property type="nucleotide sequence ID" value="NZ_BNJF01000002.1"/>
</dbReference>
<proteinExistence type="predicted"/>
<dbReference type="Proteomes" id="UP000612362">
    <property type="component" value="Unassembled WGS sequence"/>
</dbReference>
<dbReference type="GO" id="GO:0016899">
    <property type="term" value="F:oxidoreductase activity, acting on the CH-OH group of donors, oxygen as acceptor"/>
    <property type="evidence" value="ECO:0007669"/>
    <property type="project" value="InterPro"/>
</dbReference>